<dbReference type="Gene3D" id="2.60.20.10">
    <property type="entry name" value="Crystallins"/>
    <property type="match status" value="6"/>
</dbReference>
<feature type="compositionally biased region" description="Low complexity" evidence="5">
    <location>
        <begin position="2143"/>
        <end position="2157"/>
    </location>
</feature>
<feature type="domain" description="Beta/gamma crystallin 'Greek key'" evidence="6">
    <location>
        <begin position="2474"/>
        <end position="2516"/>
    </location>
</feature>
<evidence type="ECO:0000313" key="8">
    <source>
        <dbReference type="Proteomes" id="UP001295444"/>
    </source>
</evidence>
<feature type="domain" description="Beta/gamma crystallin 'Greek key'" evidence="6">
    <location>
        <begin position="2743"/>
        <end position="2784"/>
    </location>
</feature>
<protein>
    <recommendedName>
        <fullName evidence="6">Beta/gamma crystallin 'Greek key' domain-containing protein</fullName>
    </recommendedName>
</protein>
<dbReference type="SUPFAM" id="SSF50370">
    <property type="entry name" value="Ricin B-like lectins"/>
    <property type="match status" value="1"/>
</dbReference>
<dbReference type="PROSITE" id="PS50231">
    <property type="entry name" value="RICIN_B_LECTIN"/>
    <property type="match status" value="1"/>
</dbReference>
<accession>A0AAD1QYL7</accession>
<dbReference type="SMART" id="SM00247">
    <property type="entry name" value="XTALbg"/>
    <property type="match status" value="6"/>
</dbReference>
<feature type="region of interest" description="Disordered" evidence="5">
    <location>
        <begin position="1"/>
        <end position="211"/>
    </location>
</feature>
<dbReference type="FunFam" id="2.60.20.10:FF:000006">
    <property type="entry name" value="Very large A-kinase anchor protein"/>
    <property type="match status" value="1"/>
</dbReference>
<proteinExistence type="inferred from homology"/>
<feature type="region of interest" description="Disordered" evidence="5">
    <location>
        <begin position="1050"/>
        <end position="1079"/>
    </location>
</feature>
<feature type="domain" description="Beta/gamma crystallin 'Greek key'" evidence="6">
    <location>
        <begin position="2564"/>
        <end position="2606"/>
    </location>
</feature>
<dbReference type="GO" id="GO:0007601">
    <property type="term" value="P:visual perception"/>
    <property type="evidence" value="ECO:0007669"/>
    <property type="project" value="TreeGrafter"/>
</dbReference>
<dbReference type="PANTHER" id="PTHR11818">
    <property type="entry name" value="BETA/GAMMA CRYSTALLIN"/>
    <property type="match status" value="1"/>
</dbReference>
<feature type="compositionally biased region" description="Polar residues" evidence="5">
    <location>
        <begin position="2166"/>
        <end position="2180"/>
    </location>
</feature>
<evidence type="ECO:0000313" key="7">
    <source>
        <dbReference type="EMBL" id="CAH2219545.1"/>
    </source>
</evidence>
<feature type="domain" description="Beta/gamma crystallin 'Greek key'" evidence="6">
    <location>
        <begin position="2430"/>
        <end position="2473"/>
    </location>
</feature>
<evidence type="ECO:0000256" key="5">
    <source>
        <dbReference type="SAM" id="MobiDB-lite"/>
    </source>
</evidence>
<gene>
    <name evidence="7" type="ORF">PECUL_23A017053</name>
</gene>
<dbReference type="PRINTS" id="PR01367">
    <property type="entry name" value="BGCRYSTALLIN"/>
</dbReference>
<feature type="region of interest" description="Disordered" evidence="5">
    <location>
        <begin position="404"/>
        <end position="424"/>
    </location>
</feature>
<feature type="region of interest" description="Disordered" evidence="5">
    <location>
        <begin position="227"/>
        <end position="261"/>
    </location>
</feature>
<feature type="region of interest" description="Disordered" evidence="5">
    <location>
        <begin position="2131"/>
        <end position="2180"/>
    </location>
</feature>
<feature type="compositionally biased region" description="Polar residues" evidence="5">
    <location>
        <begin position="1571"/>
        <end position="1582"/>
    </location>
</feature>
<dbReference type="EMBL" id="OW240912">
    <property type="protein sequence ID" value="CAH2219545.1"/>
    <property type="molecule type" value="Genomic_DNA"/>
</dbReference>
<keyword evidence="8" id="KW-1185">Reference proteome</keyword>
<dbReference type="PANTHER" id="PTHR11818:SF38">
    <property type="entry name" value="VERY LARGE A-KINASE ANCHOR PROTEIN"/>
    <property type="match status" value="1"/>
</dbReference>
<feature type="compositionally biased region" description="Low complexity" evidence="5">
    <location>
        <begin position="309"/>
        <end position="342"/>
    </location>
</feature>
<feature type="region of interest" description="Disordered" evidence="5">
    <location>
        <begin position="276"/>
        <end position="386"/>
    </location>
</feature>
<feature type="compositionally biased region" description="Polar residues" evidence="5">
    <location>
        <begin position="292"/>
        <end position="308"/>
    </location>
</feature>
<feature type="compositionally biased region" description="Basic and acidic residues" evidence="5">
    <location>
        <begin position="241"/>
        <end position="261"/>
    </location>
</feature>
<feature type="compositionally biased region" description="Basic and acidic residues" evidence="5">
    <location>
        <begin position="1905"/>
        <end position="1922"/>
    </location>
</feature>
<evidence type="ECO:0000256" key="1">
    <source>
        <dbReference type="ARBA" id="ARBA00003689"/>
    </source>
</evidence>
<evidence type="ECO:0000256" key="3">
    <source>
        <dbReference type="ARBA" id="ARBA00022613"/>
    </source>
</evidence>
<feature type="compositionally biased region" description="Polar residues" evidence="5">
    <location>
        <begin position="156"/>
        <end position="175"/>
    </location>
</feature>
<comment type="function">
    <text evidence="1">Crystallins are the dominant structural components of the vertebrate eye lens.</text>
</comment>
<feature type="region of interest" description="Disordered" evidence="5">
    <location>
        <begin position="1902"/>
        <end position="1925"/>
    </location>
</feature>
<dbReference type="InterPro" id="IPR035992">
    <property type="entry name" value="Ricin_B-like_lectins"/>
</dbReference>
<dbReference type="Proteomes" id="UP001295444">
    <property type="component" value="Chromosome 01"/>
</dbReference>
<feature type="region of interest" description="Disordered" evidence="5">
    <location>
        <begin position="1981"/>
        <end position="2011"/>
    </location>
</feature>
<dbReference type="SUPFAM" id="SSF49695">
    <property type="entry name" value="gamma-Crystallin-like"/>
    <property type="match status" value="3"/>
</dbReference>
<feature type="domain" description="Beta/gamma crystallin 'Greek key'" evidence="6">
    <location>
        <begin position="2380"/>
        <end position="2418"/>
    </location>
</feature>
<dbReference type="InterPro" id="IPR000772">
    <property type="entry name" value="Ricin_B_lectin"/>
</dbReference>
<dbReference type="GO" id="GO:0005212">
    <property type="term" value="F:structural constituent of eye lens"/>
    <property type="evidence" value="ECO:0007669"/>
    <property type="project" value="UniProtKB-KW"/>
</dbReference>
<dbReference type="FunFam" id="2.60.20.10:FF:000010">
    <property type="entry name" value="very large A-kinase anchor protein"/>
    <property type="match status" value="1"/>
</dbReference>
<feature type="compositionally biased region" description="Basic and acidic residues" evidence="5">
    <location>
        <begin position="200"/>
        <end position="211"/>
    </location>
</feature>
<reference evidence="7" key="1">
    <citation type="submission" date="2022-03" db="EMBL/GenBank/DDBJ databases">
        <authorList>
            <person name="Alioto T."/>
            <person name="Alioto T."/>
            <person name="Gomez Garrido J."/>
        </authorList>
    </citation>
    <scope>NUCLEOTIDE SEQUENCE</scope>
</reference>
<keyword evidence="4" id="KW-0677">Repeat</keyword>
<organism evidence="7 8">
    <name type="scientific">Pelobates cultripes</name>
    <name type="common">Western spadefoot toad</name>
    <dbReference type="NCBI Taxonomy" id="61616"/>
    <lineage>
        <taxon>Eukaryota</taxon>
        <taxon>Metazoa</taxon>
        <taxon>Chordata</taxon>
        <taxon>Craniata</taxon>
        <taxon>Vertebrata</taxon>
        <taxon>Euteleostomi</taxon>
        <taxon>Amphibia</taxon>
        <taxon>Batrachia</taxon>
        <taxon>Anura</taxon>
        <taxon>Pelobatoidea</taxon>
        <taxon>Pelobatidae</taxon>
        <taxon>Pelobates</taxon>
    </lineage>
</organism>
<feature type="compositionally biased region" description="Polar residues" evidence="5">
    <location>
        <begin position="1066"/>
        <end position="1079"/>
    </location>
</feature>
<feature type="compositionally biased region" description="Basic and acidic residues" evidence="5">
    <location>
        <begin position="63"/>
        <end position="75"/>
    </location>
</feature>
<dbReference type="FunFam" id="2.80.10.50:FF:000038">
    <property type="entry name" value="very large A-kinase anchor protein isoform X1"/>
    <property type="match status" value="1"/>
</dbReference>
<dbReference type="InterPro" id="IPR001064">
    <property type="entry name" value="Beta/gamma_crystallin"/>
</dbReference>
<feature type="region of interest" description="Disordered" evidence="5">
    <location>
        <begin position="2201"/>
        <end position="2229"/>
    </location>
</feature>
<evidence type="ECO:0000256" key="2">
    <source>
        <dbReference type="ARBA" id="ARBA00009646"/>
    </source>
</evidence>
<dbReference type="Pfam" id="PF00652">
    <property type="entry name" value="Ricin_B_lectin"/>
    <property type="match status" value="1"/>
</dbReference>
<dbReference type="GO" id="GO:0002088">
    <property type="term" value="P:lens development in camera-type eye"/>
    <property type="evidence" value="ECO:0007669"/>
    <property type="project" value="TreeGrafter"/>
</dbReference>
<evidence type="ECO:0000256" key="4">
    <source>
        <dbReference type="ARBA" id="ARBA00022737"/>
    </source>
</evidence>
<keyword evidence="3" id="KW-0273">Eye lens protein</keyword>
<name>A0AAD1QYL7_PELCU</name>
<feature type="region of interest" description="Disordered" evidence="5">
    <location>
        <begin position="1564"/>
        <end position="1588"/>
    </location>
</feature>
<feature type="compositionally biased region" description="Polar residues" evidence="5">
    <location>
        <begin position="1988"/>
        <end position="2011"/>
    </location>
</feature>
<feature type="domain" description="Beta/gamma crystallin 'Greek key'" evidence="6">
    <location>
        <begin position="2286"/>
        <end position="2335"/>
    </location>
</feature>
<dbReference type="Pfam" id="PF00030">
    <property type="entry name" value="Crystall"/>
    <property type="match status" value="5"/>
</dbReference>
<dbReference type="Gene3D" id="2.80.10.50">
    <property type="match status" value="1"/>
</dbReference>
<sequence>MSIRKRPGSWQEEVARGFSRFFSRTSSQEKEDDKEKTAISKDSGDEQEKSERGLSRLFSRASSQDKKEGNEKPNSGREPSGEPGKSQGVSGLFSRRLSQDNKGDTDQTPKDEQEKNKVFSSLFTRASSQEKEEESEDTKIKGVSPEANSQEDESAHLTTDNSENVSSSEQINGDQYSVPYVQDTSGTEGGNDSDEPGFSEEIKIQDPEKQSRENFLHFIGNLFSFKSSPAHPKQVPINQDLSKENENAQDKNNFDGETLHEEQTVDVYSGVTQATEDITTSTDLNMGHSYIETPSGSTDIPSSITECVSRSSETPSSITESSARSTETSSNTTESSFGSTETQVGNTGTPSGVAERQYEQSPPKKSKKQSSNTLDAPAITYGTYRGSRRIRKLLKRRAEVNSPILEKEENSERETPDIGKTDSTVLPQSDILEKISGLSKNVDQENWPTSQTMLVEVQLHTNENGNSFHTDNLPPDTENSDITEYVQSNAQVDDLTIKDSLIPNETDDSKILEDELISVTTKTGQNFQLRPEEKSTSADGVESETNGAIKSTEGWDPQTGEDSKNTDYLETYREQNVIGLDDHRPNVGQIANSEENLHLHAIENSKIMKDLEPKDENISTDFQSDVEMISDNEEHPPKQNSRLLEKVNTWATENEIYIMDLQQSSETGDLQKCVEDDAVSSGDEQSNVESSIQSTMDFEGSAKLTGDLSTHAVEISKIAEDQRTENAKPGVDFQQHAKPKPTWNIQMHLEESAKDLEDHQANEEQSLQSAQDRQLYTKDKRFKQQIIIGVYSHSCTTEISTSERNCPPNAGENTEYAGNIQLFPEEIAVDQHPGADNVSIRAGEVSTTCDVQPHVNEISQDTEDLQPYVKEMLNTDMLEHPLIHVNFSTKDNLQRNFEEISTSLDDSYPYTESTENNVQDVLLDAETGQLPTVLTNERTTLTNSSFTCQSASEQFDEKEDGGFLPTHVQLQPEEDSNMYNTYSGEDYAKCIDTKYNELEFTSGTEADKFAIIGTIPKYLDQSVLHNNNYDSVSIVSSTPENMQNNQIYTMPSSFQDDTNESDHEFTNASGSSPPHLDSNSDICSSPVSMGVTTDVETVGNNDFNNICSSSSLSKYYSPTKETLALSFDNSVDIPSSLPTTSSESPLSPATCVGLRADSPLPYEDGIDSGIVSSQAYTPEENIMEISPDMYSSIKFDTPEISIKQEKSTRDSLELDKEKPVDCLFTPSGLDNAKQLNILPTPRQETLPNMEERSEFSDSSFTDVTSAVKYPEDDKAVAIPSFPFYSGDDSKPNFNKEGIYVAKVLVKSVDVEEVKVSPYILTSEVITVSKLESPKFEPEYICLPNTSPPPEASTPKNDFQAPVHYQAMEYNTIVKNIFSEKKETKNYPTMSFQNGPIPEKMEQGMQVQKSDDGQLNNSLVTFKLNKIQPEDDDQFHHVIDKAAPDLEISNSASKMKDIPLDIGKMLPNVYKSDISDPNALYEFPIMSDKSSDERRENQKNYNFVPPMSVQDNFVNLPARKHKSSNEKADDILIPSVSQEGSENLDLYRNFPDFEPNLEVIHAEPRKSDDALHTSSLQDGSSPISPAHSPKDIAVVFPKADILKPSNKIKETNDNIFTSIYTDTKESPLANNVNICQTNNNQNVITPKEDTLEPSNKIEETNEKISTSACTDTKEFPLANNVNICQTNNNQNIITPNAVGLNYSESKDPYGSIAAEIVNYVMVSVTQCLVPNKQQSELNLSDDKIPYSSLNNTNADILDRKYDGISESPNSIRQLSLLELHNANDIPSGEINANILLPMDMPQNTSLTTQKRDLESCPAIVSDDQRHINEGPLTGSLNNNLSTGMIPNEHIDTHWESNLEEKDIPQDSDDENISFIENDIYDESIEYLSDLSQTTSREIELIGDDSSDVREEHNLSPSETKSDYNDAFSLHNGYYVEIGESDEETADGENDVDGTSEEEHTDALQSTQIRRVPFYPFSLSPIYEDDSSSEDVLSNHTSPRPAQGNDENTNSNDHTSILSLLQSVSDRLKQENVLSLDNNMPYVNADLNQAGTETTEKTISPSSTDAIILTDKQEKPTDSSQISPRHGLFITKSIIDNRPALGLGRKSFLLNMSSETASYGSKSNGETISELGSKTSVLEEPTPTVAESDSSVDSASNSAPVKAPSMSPMATKSDFSFQTSDIEPKSRLSSRSVYYQYFSDANSYSDSTENKTSHPQRKNSSQENSPQKAETLVMSLSDPDTIKPNQRPGKVVISDIIEHERRIDLYEDILDATTAVFPNGVNIRVIRGCWILYEKPHFQGQAHVLEEGEAVLQSLWGSPGAKSKPEEIIIGSVKRVAKDYFPEIVLSRLFGTSGVPIHLHAEVPFLKKQVDSIPRSLEVMSGVWLAYTDAQFNGNVSVLEEGSVLSPVHESGIQSLRPLKLGGLKVEQPSQPKVILYQKPNFEGWSRELTDHVYSIKTIICEGEDQKIGSMRVIGGIWVGYEKERYKGMQYLLEEGQYEDWNSWGGFSDALQSLRYLHADFLETSVTLFESEAEDQKSIDLFNQAVSDLELSGYSRETQCIHVKKGIWVAYQQKYFCGEQYILEKGRYKSCVDWGGNTNTIMSIRPVMLEALGKDDPKHWIKAFSCENFQGQCEDFSMETSDFTAFAPRSFKVLRGCWLLFYQIDSRENLCMLEEGNFPDLAMCGCPTAVIHYIKPVDYVFAEPAISLFALDLCEGRELHFEEPVTSVLSKDLNFYTQSVWVRRGLWIAFEGANFLGRQMLLDAGQILNWTEFSGWKAIGSLRPLKQTPVYFRIRNRHNDKYLTVTGTLTDTRTTFACASSRNGQNTQIWYFCRGLLKSKANDSCLDIIGGKNLPGSKVSLWAEHGKSRQKWRINKDGTITSYISDDLVLDLKGGNYYDQNYIVVNRAQQDIVTQKWDIEIL</sequence>
<feature type="compositionally biased region" description="Basic and acidic residues" evidence="5">
    <location>
        <begin position="27"/>
        <end position="54"/>
    </location>
</feature>
<feature type="compositionally biased region" description="Low complexity" evidence="5">
    <location>
        <begin position="16"/>
        <end position="26"/>
    </location>
</feature>
<feature type="compositionally biased region" description="Basic and acidic residues" evidence="5">
    <location>
        <begin position="97"/>
        <end position="117"/>
    </location>
</feature>
<feature type="region of interest" description="Disordered" evidence="5">
    <location>
        <begin position="1937"/>
        <end position="1966"/>
    </location>
</feature>
<feature type="compositionally biased region" description="Polar residues" evidence="5">
    <location>
        <begin position="2216"/>
        <end position="2226"/>
    </location>
</feature>
<dbReference type="InterPro" id="IPR050252">
    <property type="entry name" value="Beta/Gamma-Crystallin"/>
</dbReference>
<dbReference type="SMART" id="SM00458">
    <property type="entry name" value="RICIN"/>
    <property type="match status" value="1"/>
</dbReference>
<feature type="compositionally biased region" description="Acidic residues" evidence="5">
    <location>
        <begin position="1937"/>
        <end position="1954"/>
    </location>
</feature>
<feature type="compositionally biased region" description="Basic and acidic residues" evidence="5">
    <location>
        <begin position="405"/>
        <end position="420"/>
    </location>
</feature>
<comment type="similarity">
    <text evidence="2">Belongs to the beta/gamma-crystallin family.</text>
</comment>
<feature type="compositionally biased region" description="Polar residues" evidence="5">
    <location>
        <begin position="118"/>
        <end position="127"/>
    </location>
</feature>
<feature type="region of interest" description="Disordered" evidence="5">
    <location>
        <begin position="523"/>
        <end position="565"/>
    </location>
</feature>
<dbReference type="PROSITE" id="PS50915">
    <property type="entry name" value="CRYSTALLIN_BETA_GAMMA"/>
    <property type="match status" value="6"/>
</dbReference>
<evidence type="ECO:0000259" key="6">
    <source>
        <dbReference type="PROSITE" id="PS50915"/>
    </source>
</evidence>
<dbReference type="InterPro" id="IPR011024">
    <property type="entry name" value="G_crystallin-like"/>
</dbReference>